<dbReference type="Pfam" id="PF13645">
    <property type="entry name" value="YkuD_2"/>
    <property type="match status" value="1"/>
</dbReference>
<dbReference type="EMBL" id="LNYX01000034">
    <property type="protein sequence ID" value="KTD61136.1"/>
    <property type="molecule type" value="Genomic_DNA"/>
</dbReference>
<sequence>MFKTLLLLLAVSRACFSESAYTFSEVRDMVRQNEFFNAVIHYVNPRPMYPISLLKPVVTINQMLHEKKAGLRKPVISKVLTALRCAKAFHMDGNGTLTIIDYSLPSSEKRLWVFDLHKKTLIFHTYVSHGITSGARLSRYFSNKYNSKASSIGVYFTEQAYYGRHGLSLRLAGLDRGFNDNASNRYVVMHGGWYVSEKFIKKYGRAGRSWGCPAVPEPLSKAIINTIKEKSFLVAYYPSDGWFTKSRFLNCDSYAKTTTAVKADEELKPTLVENQEREAILFADINKNNRREEQEPIVVMTADTYQRVFHNSAPLERMLRRRINDLEYIALSKGEFNNMIANSANPNNGGQANLDAIYFVIPVVKMQRGYYATEMHIVPMGKILEVKPRTNSADTPEPVTSYTVRFDAKPAVQLKLTDRFIRWLGL</sequence>
<feature type="chain" id="PRO_5006918093" description="Murein L,D-transpeptidase catalytic domain family protein" evidence="1">
    <location>
        <begin position="21"/>
        <end position="426"/>
    </location>
</feature>
<gene>
    <name evidence="2" type="ORF">Lspi_2756</name>
</gene>
<reference evidence="2 3" key="1">
    <citation type="submission" date="2015-11" db="EMBL/GenBank/DDBJ databases">
        <title>Genomic analysis of 38 Legionella species identifies large and diverse effector repertoires.</title>
        <authorList>
            <person name="Burstein D."/>
            <person name="Amaro F."/>
            <person name="Zusman T."/>
            <person name="Lifshitz Z."/>
            <person name="Cohen O."/>
            <person name="Gilbert J.A."/>
            <person name="Pupko T."/>
            <person name="Shuman H.A."/>
            <person name="Segal G."/>
        </authorList>
    </citation>
    <scope>NUCLEOTIDE SEQUENCE [LARGE SCALE GENOMIC DNA]</scope>
    <source>
        <strain evidence="2 3">Mt.St.Helens-9</strain>
    </source>
</reference>
<dbReference type="STRING" id="452.Lspi_2756"/>
<dbReference type="Proteomes" id="UP000054877">
    <property type="component" value="Unassembled WGS sequence"/>
</dbReference>
<comment type="caution">
    <text evidence="2">The sequence shown here is derived from an EMBL/GenBank/DDBJ whole genome shotgun (WGS) entry which is preliminary data.</text>
</comment>
<dbReference type="PATRIC" id="fig|452.5.peg.3051"/>
<dbReference type="AlphaFoldDB" id="A0A0W0YW55"/>
<keyword evidence="1" id="KW-0732">Signal</keyword>
<evidence type="ECO:0000313" key="2">
    <source>
        <dbReference type="EMBL" id="KTD61136.1"/>
    </source>
</evidence>
<proteinExistence type="predicted"/>
<dbReference type="PANTHER" id="PTHR38477:SF1">
    <property type="entry name" value="MUREIN L,D-TRANSPEPTIDASE CATALYTIC DOMAIN FAMILY PROTEIN"/>
    <property type="match status" value="1"/>
</dbReference>
<dbReference type="PANTHER" id="PTHR38477">
    <property type="entry name" value="HYPOTHETICAL EXPORTED PROTEIN"/>
    <property type="match status" value="1"/>
</dbReference>
<name>A0A0W0YW55_LEGSP</name>
<dbReference type="RefSeq" id="WP_058484669.1">
    <property type="nucleotide sequence ID" value="NZ_CAAAII010000012.1"/>
</dbReference>
<protein>
    <recommendedName>
        <fullName evidence="4">Murein L,D-transpeptidase catalytic domain family protein</fullName>
    </recommendedName>
</protein>
<keyword evidence="3" id="KW-1185">Reference proteome</keyword>
<dbReference type="OrthoDB" id="9815195at2"/>
<evidence type="ECO:0000256" key="1">
    <source>
        <dbReference type="SAM" id="SignalP"/>
    </source>
</evidence>
<feature type="signal peptide" evidence="1">
    <location>
        <begin position="1"/>
        <end position="20"/>
    </location>
</feature>
<evidence type="ECO:0000313" key="3">
    <source>
        <dbReference type="Proteomes" id="UP000054877"/>
    </source>
</evidence>
<dbReference type="InterPro" id="IPR032676">
    <property type="entry name" value="YkuD_2"/>
</dbReference>
<accession>A0A0W0YW55</accession>
<evidence type="ECO:0008006" key="4">
    <source>
        <dbReference type="Google" id="ProtNLM"/>
    </source>
</evidence>
<organism evidence="2 3">
    <name type="scientific">Legionella spiritensis</name>
    <dbReference type="NCBI Taxonomy" id="452"/>
    <lineage>
        <taxon>Bacteria</taxon>
        <taxon>Pseudomonadati</taxon>
        <taxon>Pseudomonadota</taxon>
        <taxon>Gammaproteobacteria</taxon>
        <taxon>Legionellales</taxon>
        <taxon>Legionellaceae</taxon>
        <taxon>Legionella</taxon>
    </lineage>
</organism>